<dbReference type="GO" id="GO:0005524">
    <property type="term" value="F:ATP binding"/>
    <property type="evidence" value="ECO:0007669"/>
    <property type="project" value="InterPro"/>
</dbReference>
<dbReference type="GO" id="GO:0033202">
    <property type="term" value="C:DNA helicase complex"/>
    <property type="evidence" value="ECO:0007669"/>
    <property type="project" value="TreeGrafter"/>
</dbReference>
<dbReference type="SUPFAM" id="SSF52540">
    <property type="entry name" value="P-loop containing nucleoside triphosphate hydrolases"/>
    <property type="match status" value="1"/>
</dbReference>
<dbReference type="GO" id="GO:0003677">
    <property type="term" value="F:DNA binding"/>
    <property type="evidence" value="ECO:0007669"/>
    <property type="project" value="InterPro"/>
</dbReference>
<dbReference type="Pfam" id="PF08378">
    <property type="entry name" value="NERD"/>
    <property type="match status" value="1"/>
</dbReference>
<dbReference type="InterPro" id="IPR000212">
    <property type="entry name" value="DNA_helicase_UvrD/REP"/>
</dbReference>
<dbReference type="STRING" id="797302.Halru_2839"/>
<gene>
    <name evidence="2" type="ordered locus">Halru_2839</name>
</gene>
<keyword evidence="3" id="KW-1185">Reference proteome</keyword>
<evidence type="ECO:0000313" key="3">
    <source>
        <dbReference type="Proteomes" id="UP000010846"/>
    </source>
</evidence>
<evidence type="ECO:0000259" key="1">
    <source>
        <dbReference type="Pfam" id="PF08378"/>
    </source>
</evidence>
<dbReference type="RefSeq" id="WP_015302002.1">
    <property type="nucleotide sequence ID" value="NC_019964.1"/>
</dbReference>
<keyword evidence="2" id="KW-0067">ATP-binding</keyword>
<keyword evidence="2" id="KW-0347">Helicase</keyword>
<dbReference type="Gene3D" id="3.40.50.300">
    <property type="entry name" value="P-loop containing nucleotide triphosphate hydrolases"/>
    <property type="match status" value="2"/>
</dbReference>
<dbReference type="PANTHER" id="PTHR11070:SF2">
    <property type="entry name" value="ATP-DEPENDENT DNA HELICASE SRS2"/>
    <property type="match status" value="1"/>
</dbReference>
<protein>
    <submittedName>
        <fullName evidence="2">DNA/RNA helicase, superfamily I</fullName>
    </submittedName>
</protein>
<keyword evidence="2" id="KW-0378">Hydrolase</keyword>
<reference evidence="2" key="1">
    <citation type="submission" date="2011-09" db="EMBL/GenBank/DDBJ databases">
        <title>Complete sequence of Halovivax ruber XH-70.</title>
        <authorList>
            <consortium name="US DOE Joint Genome Institute"/>
            <person name="Lucas S."/>
            <person name="Han J."/>
            <person name="Lapidus A."/>
            <person name="Cheng J.-F."/>
            <person name="Goodwin L."/>
            <person name="Pitluck S."/>
            <person name="Peters L."/>
            <person name="Mikhailova N."/>
            <person name="Davenport K."/>
            <person name="Detter J.C."/>
            <person name="Han C."/>
            <person name="Tapia R."/>
            <person name="Land M."/>
            <person name="Hauser L."/>
            <person name="Kyrpides N."/>
            <person name="Ivanova N."/>
            <person name="Pagani I."/>
            <person name="Sproer C."/>
            <person name="Anderson I."/>
            <person name="Woyke T."/>
        </authorList>
    </citation>
    <scope>NUCLEOTIDE SEQUENCE</scope>
    <source>
        <strain evidence="2">XH-70</strain>
    </source>
</reference>
<dbReference type="Proteomes" id="UP000010846">
    <property type="component" value="Chromosome"/>
</dbReference>
<dbReference type="GO" id="GO:0000725">
    <property type="term" value="P:recombinational repair"/>
    <property type="evidence" value="ECO:0007669"/>
    <property type="project" value="TreeGrafter"/>
</dbReference>
<dbReference type="GO" id="GO:0005829">
    <property type="term" value="C:cytosol"/>
    <property type="evidence" value="ECO:0007669"/>
    <property type="project" value="TreeGrafter"/>
</dbReference>
<dbReference type="KEGG" id="hru:Halru_2839"/>
<dbReference type="InterPro" id="IPR027417">
    <property type="entry name" value="P-loop_NTPase"/>
</dbReference>
<dbReference type="EMBL" id="CP003050">
    <property type="protein sequence ID" value="AGB17410.1"/>
    <property type="molecule type" value="Genomic_DNA"/>
</dbReference>
<dbReference type="PANTHER" id="PTHR11070">
    <property type="entry name" value="UVRD / RECB / PCRA DNA HELICASE FAMILY MEMBER"/>
    <property type="match status" value="1"/>
</dbReference>
<dbReference type="OrthoDB" id="62197at2157"/>
<organism evidence="2 3">
    <name type="scientific">Halovivax ruber (strain DSM 18193 / JCM 13892 / XH-70)</name>
    <dbReference type="NCBI Taxonomy" id="797302"/>
    <lineage>
        <taxon>Archaea</taxon>
        <taxon>Methanobacteriati</taxon>
        <taxon>Methanobacteriota</taxon>
        <taxon>Stenosarchaea group</taxon>
        <taxon>Halobacteria</taxon>
        <taxon>Halobacteriales</taxon>
        <taxon>Natrialbaceae</taxon>
        <taxon>Halovivax</taxon>
    </lineage>
</organism>
<dbReference type="AlphaFoldDB" id="L0ICY5"/>
<evidence type="ECO:0000313" key="2">
    <source>
        <dbReference type="EMBL" id="AGB17410.1"/>
    </source>
</evidence>
<feature type="domain" description="NERD" evidence="1">
    <location>
        <begin position="14"/>
        <end position="136"/>
    </location>
</feature>
<dbReference type="GO" id="GO:0043138">
    <property type="term" value="F:3'-5' DNA helicase activity"/>
    <property type="evidence" value="ECO:0007669"/>
    <property type="project" value="TreeGrafter"/>
</dbReference>
<sequence>MEFIPTTADESLPGIDAELAVWERLKGAFDATDEGVAYHQYPIVDKGGETFDHEPDIVLLHRDLGLLVIEVKGYRIDHIDRIEGHTWYLQNISQSRSTPHQQARNQALFLRRFFTSEPALSDLDGCRVPVNTFVALPNITRDEWEGRGFDGPAAPRTLLSDDLTPVALRDALAAVRTFDPLTDDELVAARDVLSCGQPISGDRTSAPRTPTRRGEHYEHVTKGLRGLDAQQQEIGMLVPPGPQQIRGIAGSGKTVLLAMKVARTHAKYPELSLAFTFHSKSLYDQLTALVERFYRRFANDDPNWDNLDIIHAWGGSQAGDGIYYNACRAAGRDHRTFYDAREAFPDRDDYFDACCEELLDEASIPTLYDGIFIDEAQDFGSNFFTLCLEALAQNQRLVWAYDEAQSLTSLSAPSPTNLFGTDENDDPVLDLRGSYPGGVQKSHVMRQAYRSPRPVLMAGHAIGMGLMAEDGPVQTITRTDGWESLGYEVDADFREVGETATIRRPDDHSPHPLHETPAAKPFVETNAFPTKGSELQWVADRIVRDVAEGLAPDQIMVIVLGYDYVDTGAMLANELESRDLDANGVWNGDGKTFAVDDAVTITGIHRAKGNEAASVYLVGLEWVQHPEYRESAVHRRNEAFVAISRSRAWCTISGTTTEEVPILDEAERVQAAVTRPDPSISFEIPDPKKLANEFEETDDIQETALTDFIGS</sequence>
<dbReference type="eggNOG" id="arCOG00802">
    <property type="taxonomic scope" value="Archaea"/>
</dbReference>
<name>L0ICY5_HALRX</name>
<dbReference type="InterPro" id="IPR011528">
    <property type="entry name" value="NERD"/>
</dbReference>
<keyword evidence="2" id="KW-0547">Nucleotide-binding</keyword>
<proteinExistence type="predicted"/>
<dbReference type="GeneID" id="14377787"/>
<accession>L0ICY5</accession>
<dbReference type="HOGENOM" id="CLU_015624_0_0_2"/>